<organism evidence="1 2">
    <name type="scientific">Aphis craccivora</name>
    <name type="common">Cowpea aphid</name>
    <dbReference type="NCBI Taxonomy" id="307492"/>
    <lineage>
        <taxon>Eukaryota</taxon>
        <taxon>Metazoa</taxon>
        <taxon>Ecdysozoa</taxon>
        <taxon>Arthropoda</taxon>
        <taxon>Hexapoda</taxon>
        <taxon>Insecta</taxon>
        <taxon>Pterygota</taxon>
        <taxon>Neoptera</taxon>
        <taxon>Paraneoptera</taxon>
        <taxon>Hemiptera</taxon>
        <taxon>Sternorrhyncha</taxon>
        <taxon>Aphidomorpha</taxon>
        <taxon>Aphidoidea</taxon>
        <taxon>Aphididae</taxon>
        <taxon>Aphidini</taxon>
        <taxon>Aphis</taxon>
        <taxon>Aphis</taxon>
    </lineage>
</organism>
<name>A0A6G0Y2B0_APHCR</name>
<reference evidence="1 2" key="1">
    <citation type="submission" date="2019-08" db="EMBL/GenBank/DDBJ databases">
        <title>Whole genome of Aphis craccivora.</title>
        <authorList>
            <person name="Voronova N.V."/>
            <person name="Shulinski R.S."/>
            <person name="Bandarenka Y.V."/>
            <person name="Zhorov D.G."/>
            <person name="Warner D."/>
        </authorList>
    </citation>
    <scope>NUCLEOTIDE SEQUENCE [LARGE SCALE GENOMIC DNA]</scope>
    <source>
        <strain evidence="1">180601</strain>
        <tissue evidence="1">Whole Body</tissue>
    </source>
</reference>
<evidence type="ECO:0000313" key="2">
    <source>
        <dbReference type="Proteomes" id="UP000478052"/>
    </source>
</evidence>
<keyword evidence="2" id="KW-1185">Reference proteome</keyword>
<sequence length="76" mass="8553">MEQYVVAAKLFRSIHVLRIPSLVPTRNSPTFSYIITERRLATSPRLRSIDRIDTSTLSPTFKLGKMPLPLVAILSA</sequence>
<protein>
    <submittedName>
        <fullName evidence="1">Uncharacterized protein</fullName>
    </submittedName>
</protein>
<dbReference type="EMBL" id="VUJU01006718">
    <property type="protein sequence ID" value="KAF0747776.1"/>
    <property type="molecule type" value="Genomic_DNA"/>
</dbReference>
<proteinExistence type="predicted"/>
<comment type="caution">
    <text evidence="1">The sequence shown here is derived from an EMBL/GenBank/DDBJ whole genome shotgun (WGS) entry which is preliminary data.</text>
</comment>
<gene>
    <name evidence="1" type="ORF">FWK35_00022344</name>
</gene>
<accession>A0A6G0Y2B0</accession>
<evidence type="ECO:0000313" key="1">
    <source>
        <dbReference type="EMBL" id="KAF0747776.1"/>
    </source>
</evidence>
<dbReference type="Proteomes" id="UP000478052">
    <property type="component" value="Unassembled WGS sequence"/>
</dbReference>
<dbReference type="AlphaFoldDB" id="A0A6G0Y2B0"/>